<dbReference type="GO" id="GO:0003955">
    <property type="term" value="F:NAD(P)H dehydrogenase (quinone) activity"/>
    <property type="evidence" value="ECO:0007669"/>
    <property type="project" value="InterPro"/>
</dbReference>
<evidence type="ECO:0000256" key="6">
    <source>
        <dbReference type="SAM" id="MobiDB-lite"/>
    </source>
</evidence>
<dbReference type="NCBIfam" id="NF002999">
    <property type="entry name" value="PRK03767.1"/>
    <property type="match status" value="2"/>
</dbReference>
<feature type="compositionally biased region" description="Basic and acidic residues" evidence="6">
    <location>
        <begin position="1584"/>
        <end position="1599"/>
    </location>
</feature>
<dbReference type="GO" id="GO:0004672">
    <property type="term" value="F:protein kinase activity"/>
    <property type="evidence" value="ECO:0007669"/>
    <property type="project" value="InterPro"/>
</dbReference>
<dbReference type="Pfam" id="PF03358">
    <property type="entry name" value="FMN_red"/>
    <property type="match status" value="2"/>
</dbReference>
<feature type="region of interest" description="Disordered" evidence="6">
    <location>
        <begin position="1584"/>
        <end position="1615"/>
    </location>
</feature>
<name>A0AAD9GXY4_9STRA</name>
<dbReference type="Gene3D" id="1.10.510.10">
    <property type="entry name" value="Transferase(Phosphotransferase) domain 1"/>
    <property type="match status" value="1"/>
</dbReference>
<dbReference type="Pfam" id="PF00069">
    <property type="entry name" value="Pkinase"/>
    <property type="match status" value="1"/>
</dbReference>
<dbReference type="SUPFAM" id="SSF56112">
    <property type="entry name" value="Protein kinase-like (PK-like)"/>
    <property type="match status" value="1"/>
</dbReference>
<keyword evidence="5" id="KW-0175">Coiled coil</keyword>
<feature type="domain" description="Flavodoxin-like" evidence="8">
    <location>
        <begin position="39"/>
        <end position="226"/>
    </location>
</feature>
<feature type="domain" description="Protein kinase" evidence="7">
    <location>
        <begin position="561"/>
        <end position="881"/>
    </location>
</feature>
<feature type="coiled-coil region" evidence="5">
    <location>
        <begin position="2017"/>
        <end position="2085"/>
    </location>
</feature>
<feature type="region of interest" description="Disordered" evidence="6">
    <location>
        <begin position="1459"/>
        <end position="1479"/>
    </location>
</feature>
<dbReference type="InterPro" id="IPR000719">
    <property type="entry name" value="Prot_kinase_dom"/>
</dbReference>
<evidence type="ECO:0000256" key="3">
    <source>
        <dbReference type="ARBA" id="ARBA00006961"/>
    </source>
</evidence>
<comment type="subcellular location">
    <subcellularLocation>
        <location evidence="1">Host cell</location>
    </subcellularLocation>
    <subcellularLocation>
        <location evidence="2">Secreted</location>
    </subcellularLocation>
</comment>
<dbReference type="GO" id="GO:0043657">
    <property type="term" value="C:host cell"/>
    <property type="evidence" value="ECO:0007669"/>
    <property type="project" value="UniProtKB-SubCell"/>
</dbReference>
<evidence type="ECO:0000313" key="9">
    <source>
        <dbReference type="EMBL" id="KAK1946098.1"/>
    </source>
</evidence>
<dbReference type="InterPro" id="IPR005025">
    <property type="entry name" value="FMN_Rdtase-like_dom"/>
</dbReference>
<dbReference type="SUPFAM" id="SSF52218">
    <property type="entry name" value="Flavoproteins"/>
    <property type="match status" value="2"/>
</dbReference>
<dbReference type="InterPro" id="IPR010089">
    <property type="entry name" value="Flavoprotein_WrbA-like"/>
</dbReference>
<evidence type="ECO:0000256" key="5">
    <source>
        <dbReference type="SAM" id="Coils"/>
    </source>
</evidence>
<dbReference type="Gene3D" id="3.40.50.360">
    <property type="match status" value="2"/>
</dbReference>
<dbReference type="PANTHER" id="PTHR30546">
    <property type="entry name" value="FLAVODOXIN-RELATED PROTEIN WRBA-RELATED"/>
    <property type="match status" value="1"/>
</dbReference>
<evidence type="ECO:0000256" key="1">
    <source>
        <dbReference type="ARBA" id="ARBA00004340"/>
    </source>
</evidence>
<comment type="caution">
    <text evidence="9">The sequence shown here is derived from an EMBL/GenBank/DDBJ whole genome shotgun (WGS) entry which is preliminary data.</text>
</comment>
<dbReference type="NCBIfam" id="TIGR01755">
    <property type="entry name" value="flav_wrbA"/>
    <property type="match status" value="2"/>
</dbReference>
<feature type="domain" description="Flavodoxin-like" evidence="8">
    <location>
        <begin position="823"/>
        <end position="1010"/>
    </location>
</feature>
<dbReference type="GO" id="GO:0005576">
    <property type="term" value="C:extracellular region"/>
    <property type="evidence" value="ECO:0007669"/>
    <property type="project" value="UniProtKB-SubCell"/>
</dbReference>
<reference evidence="9" key="1">
    <citation type="submission" date="2023-08" db="EMBL/GenBank/DDBJ databases">
        <title>Reference Genome Resource for the Citrus Pathogen Phytophthora citrophthora.</title>
        <authorList>
            <person name="Moller H."/>
            <person name="Coetzee B."/>
            <person name="Rose L.J."/>
            <person name="Van Niekerk J.M."/>
        </authorList>
    </citation>
    <scope>NUCLEOTIDE SEQUENCE</scope>
    <source>
        <strain evidence="9">STE-U-9442</strain>
    </source>
</reference>
<dbReference type="Proteomes" id="UP001259832">
    <property type="component" value="Unassembled WGS sequence"/>
</dbReference>
<keyword evidence="4" id="KW-0964">Secreted</keyword>
<feature type="region of interest" description="Disordered" evidence="6">
    <location>
        <begin position="1737"/>
        <end position="1765"/>
    </location>
</feature>
<dbReference type="GO" id="GO:0016020">
    <property type="term" value="C:membrane"/>
    <property type="evidence" value="ECO:0007669"/>
    <property type="project" value="TreeGrafter"/>
</dbReference>
<evidence type="ECO:0000313" key="10">
    <source>
        <dbReference type="Proteomes" id="UP001259832"/>
    </source>
</evidence>
<evidence type="ECO:0000256" key="2">
    <source>
        <dbReference type="ARBA" id="ARBA00004613"/>
    </source>
</evidence>
<evidence type="ECO:0000259" key="7">
    <source>
        <dbReference type="PROSITE" id="PS50011"/>
    </source>
</evidence>
<organism evidence="9 10">
    <name type="scientific">Phytophthora citrophthora</name>
    <dbReference type="NCBI Taxonomy" id="4793"/>
    <lineage>
        <taxon>Eukaryota</taxon>
        <taxon>Sar</taxon>
        <taxon>Stramenopiles</taxon>
        <taxon>Oomycota</taxon>
        <taxon>Peronosporomycetes</taxon>
        <taxon>Peronosporales</taxon>
        <taxon>Peronosporaceae</taxon>
        <taxon>Phytophthora</taxon>
    </lineage>
</organism>
<feature type="coiled-coil region" evidence="5">
    <location>
        <begin position="1653"/>
        <end position="1683"/>
    </location>
</feature>
<dbReference type="InterPro" id="IPR029039">
    <property type="entry name" value="Flavoprotein-like_sf"/>
</dbReference>
<dbReference type="InterPro" id="IPR011009">
    <property type="entry name" value="Kinase-like_dom_sf"/>
</dbReference>
<feature type="compositionally biased region" description="Basic and acidic residues" evidence="6">
    <location>
        <begin position="1741"/>
        <end position="1763"/>
    </location>
</feature>
<gene>
    <name evidence="9" type="ORF">P3T76_003146</name>
</gene>
<dbReference type="GO" id="GO:0005524">
    <property type="term" value="F:ATP binding"/>
    <property type="evidence" value="ECO:0007669"/>
    <property type="project" value="InterPro"/>
</dbReference>
<dbReference type="Pfam" id="PF20147">
    <property type="entry name" value="Crinkler"/>
    <property type="match status" value="1"/>
</dbReference>
<dbReference type="PROSITE" id="PS50011">
    <property type="entry name" value="PROTEIN_KINASE_DOM"/>
    <property type="match status" value="1"/>
</dbReference>
<dbReference type="PANTHER" id="PTHR30546:SF23">
    <property type="entry name" value="FLAVOPROTEIN-LIKE PROTEIN YCP4-RELATED"/>
    <property type="match status" value="1"/>
</dbReference>
<accession>A0AAD9GXY4</accession>
<dbReference type="PROSITE" id="PS50902">
    <property type="entry name" value="FLAVODOXIN_LIKE"/>
    <property type="match status" value="2"/>
</dbReference>
<feature type="coiled-coil region" evidence="5">
    <location>
        <begin position="2292"/>
        <end position="2341"/>
    </location>
</feature>
<dbReference type="InterPro" id="IPR008254">
    <property type="entry name" value="Flavodoxin/NO_synth"/>
</dbReference>
<dbReference type="EMBL" id="JASMQC010000004">
    <property type="protein sequence ID" value="KAK1946098.1"/>
    <property type="molecule type" value="Genomic_DNA"/>
</dbReference>
<evidence type="ECO:0000259" key="8">
    <source>
        <dbReference type="PROSITE" id="PS50902"/>
    </source>
</evidence>
<evidence type="ECO:0000256" key="4">
    <source>
        <dbReference type="ARBA" id="ARBA00022525"/>
    </source>
</evidence>
<comment type="similarity">
    <text evidence="3">Belongs to the WrbA family.</text>
</comment>
<proteinExistence type="inferred from homology"/>
<protein>
    <submittedName>
        <fullName evidence="9">Quinone-oxidoreductase QR2</fullName>
    </submittedName>
</protein>
<dbReference type="GO" id="GO:0010181">
    <property type="term" value="F:FMN binding"/>
    <property type="evidence" value="ECO:0007669"/>
    <property type="project" value="InterPro"/>
</dbReference>
<dbReference type="FunFam" id="3.40.50.360:FF:000001">
    <property type="entry name" value="NAD(P)H dehydrogenase (Quinone) FQR1-like"/>
    <property type="match status" value="2"/>
</dbReference>
<keyword evidence="10" id="KW-1185">Reference proteome</keyword>
<dbReference type="InterPro" id="IPR045379">
    <property type="entry name" value="Crinkler_N"/>
</dbReference>
<sequence length="2465" mass="278596">MLLSAFTAQIEHWSLQKLLINFLREAQHATFQDSNMTNVAIIYYSTYGHIATLADSVKAGVESVPGVTATVYQVAETLSEEILSKMHAPPKKDYPVATAETLKEADAILFGFPTRFGAFPAQVKALFDSCGGLWAKGELVGKPAGIFFSTGTLGGGQETTSFTAVTFLAHQGMTFVPLGFRAPEMFNVEEVHGGSPWGAGAIAGGDGSRQVSKLEKAIATTQGKSFAEIAKKLKMVKFFCTIVDADSAFEVNIGASDSVYALKKAIKETKPNDLENVEADRLRLFLATENDARFKSKDLLSLQMRKKEVPEKSDHFYTKEELNNPSEKISAILPSKISDESLYVLVETPKALESTKKRKRWGVDYFPDAWMLAVKDEEVAALPSTCKELKEHLQRELRVKIPIDDSLYTLVQVYNTTGKNTSVLNKLFDDEPPLGGRLSHRTATIVGSFIDPIVVGYENAIEGTYQYLWDSLITGLLMRVINGKFRRNKKVESILAELYRPNFCFYPELCDMCVFRGEEQPGGTLRVPVKELHDNLTWKYGAAPYILGYATAGRQVSLVAIRKDEKLEFAAKAEVIETYNMGDLHDRLTFLLALLNLSTLFRPIADLIPPLGIVEYGIIQRENGVQLAFAEDCVEKIYPPNMPSHSIILNLSELHCKMEKHSVPNVVQLYDTSLDRNTVVLAPIGRFSSFKNVHQFLMALRDILEALAALHAINLMHRDLRWDNVLKYPDEEKWFLIDFDEGAESPAKKVTHLQAESHAPEISSSSTHTVKVDIWSHRFTLFHLNWNASKNRRSVKETYGYIDPQVHRVATTLKSLPTTMAKIAIIYYSTYGHVAKLAEAAKEGIESVAGVTAEIYQVAETLPEELLTQIHAAPKKDHPIATVDVLKEADGILFGFPTRFGSLPSQVKAFFDSAGGLWASGALVGKPAGIFFSTGTQGGGQETTAFTALTFLAHQGLTFVPLGYRAPELFNMEEIHGGSPWGAGTLANGDGSRQPSKLELTVATTQGKSFAEEFDSNDLSVLSWQDQVRRGLASDDVRLRLHTYSMLSTKCSESKEMQKQVGQLFGGPRNGITSRFATSSLINALFDDLRSTDRTLRIAAARVLCLMTYENLRNQQLIIQSQVNGDEEQIGATVGWVHVFSIPPCLRDRYEAQCEERGLFTTTSGLVDFVSDVIKDNYASIYSRIGRYYAGGCSDFLPVCWFHDFVNDSSESTDLMDIPDPNDNLVGFYLVPRQMQFPEQDAYFLQEILTSIRTEAELSRLQQVHTAFEKVAFRAKESNAAALMKALEGAYNRSVGGEEMNQGYRNLLSWLNASPERMVTWNELLIWCCTDMNAEEMLKRFGADACKTIDGAFRRLTLDNDKMQLQQQATTYIWESTLVGTLLEHRDIPEGLKANLRVLSSGYVTRLELSRRKVGSNSNNISITSTPWEYLLPLELTEIHPISWSVFLSKWRQSLDSKPDEESHIYHQNERRHHSVGEHSHPSVLIARKNALVSLSNSPRIFHSFRDLNQLRQQLPLIANRPSEVAEEVAESVPMSNRLKSITENQLSAVEQRDLEEKRKLFRKLQQSSIELDELTRQQLEKKRKERYKAHEKAAENRVKKQQLATQRQQELERRRHDRQLKVQERVKRKEYRWQSRIAVRQERHERAQWWKQVQQDAEIERQEEFMQQLKEERESADSLRNRSEFIVAPVSVPQLPPKAPCSRRPQSARTPTDRHIIRERANVYGCAATNAFAARRPHSARADIPDTRSRRRVHPPENKGDAQTEATTTIAITGSNTIDPTVPGLVNACQTLVMTNAAHSVAQEIAIPSVTGPVPEDQFVSPAIIMAQYLALEKDQRLKLHERYCGNRVSHKLTFAVLQQLTHEMRQDAAWREFLKAAGGPPGVNASKRNKSKRDAKVTYAAFASVAAQLGITTPPKKLQAVARSLDPWKTGFVTWEAFYTCSKNRALQSTGHMATRMELDELERGDGAWENIQEVLRFGFRSLWNVFAGVDDRVSELHNAVAIQTRDCQRQQQHLEAIAQTLNAMSEQLRVTNEQEESAKQQFEARLQELECQIQNPMKNHSTAEEKISITKVERRLNLLEEELGHIVTAIDQKADAEDVVEQQRSLEEAIRKRCTKEAFDQEVLMLQERLQHQCQELEKTFSTSTSDFKAQQEAFLRLEMETWTAKVQEHSRTSLQATLDQENQRQREAIGAMDIQIKLCCDALEAQQKRLDDVKKEIQEQLCVTVAADRVDVARQCREAHSRIDYQFRSQEEALEKIRVDQRGIHEDIATTASQSAQQMTAAVGELDRRVLDRQLQEIEKLRQQVSEELQLTLANSLKALEAAKDKELRKMRQHQHIVGRKMAELDQMLQLMGRQLIQNTSQLQVVRNEQLVHNLQAEDAAYDDELSLQYDDAIDTFALAEVAQIPPQTKVDLVEEDAELLARRSQHQELQQQLDKKLRDYNQVLSSSQQVAKEHGEHPKK</sequence>